<feature type="compositionally biased region" description="Basic and acidic residues" evidence="5">
    <location>
        <begin position="312"/>
        <end position="324"/>
    </location>
</feature>
<keyword evidence="10" id="KW-1185">Reference proteome</keyword>
<keyword evidence="2" id="KW-0964">Secreted</keyword>
<dbReference type="EMBL" id="AP010968">
    <property type="protein sequence ID" value="BAJ32393.1"/>
    <property type="molecule type" value="Genomic_DNA"/>
</dbReference>
<evidence type="ECO:0000313" key="10">
    <source>
        <dbReference type="Proteomes" id="UP000007076"/>
    </source>
</evidence>
<dbReference type="InterPro" id="IPR019931">
    <property type="entry name" value="LPXTG_anchor"/>
</dbReference>
<evidence type="ECO:0000256" key="3">
    <source>
        <dbReference type="ARBA" id="ARBA00022729"/>
    </source>
</evidence>
<gene>
    <name evidence="9" type="ordered locus">KSE_66340</name>
</gene>
<keyword evidence="4" id="KW-0572">Peptidoglycan-anchor</keyword>
<feature type="compositionally biased region" description="Polar residues" evidence="5">
    <location>
        <begin position="332"/>
        <end position="342"/>
    </location>
</feature>
<evidence type="ECO:0000256" key="6">
    <source>
        <dbReference type="SAM" id="Phobius"/>
    </source>
</evidence>
<keyword evidence="3 7" id="KW-0732">Signal</keyword>
<organism evidence="9 10">
    <name type="scientific">Kitasatospora setae (strain ATCC 33774 / DSM 43861 / JCM 3304 / KCC A-0304 / NBRC 14216 / KM-6054)</name>
    <name type="common">Streptomyces setae</name>
    <dbReference type="NCBI Taxonomy" id="452652"/>
    <lineage>
        <taxon>Bacteria</taxon>
        <taxon>Bacillati</taxon>
        <taxon>Actinomycetota</taxon>
        <taxon>Actinomycetes</taxon>
        <taxon>Kitasatosporales</taxon>
        <taxon>Streptomycetaceae</taxon>
        <taxon>Kitasatospora</taxon>
    </lineage>
</organism>
<feature type="signal peptide" evidence="7">
    <location>
        <begin position="1"/>
        <end position="17"/>
    </location>
</feature>
<sequence>MAAVAAPTVLGAGTAMAETGADPVGQSQPDAAPAEAAPAPAPAEAAPAEAAPAEAAPAPAAPAPAAEPAARAADSPSSAASGSGSSSPDPSPSPDPTPTPDPTPSGGTETPDPELEALRARLTAALEEQGHTPEYYAAGEAVKDGTKEQIKNVLDVELPRIVAAEAAQKELDQARAKVRKIIDESGLPAVRTAGQKALDGDLAALNHFIDVEYPAILEDTERAAIQQLLATPGIGPNVKSAATAALAGGLAEMRDFRAKFRDYLLADLQAQIEQAIAQGGPEVRKAAQIAKDSGDPDTMYAFLTSGLQAARARDEAAGQGKDDGLGDPSIPQLPSTGSTGAGSLTDVSLDTTGSTGTTTTTTADGNTTADATDLAATGTDAPIGSLLVGGATAIALGAGTLVLTRRRRQES</sequence>
<reference evidence="9 10" key="1">
    <citation type="journal article" date="2010" name="DNA Res.">
        <title>Genome sequence of Kitasatospora setae NBRC 14216T: an evolutionary snapshot of the family Streptomycetaceae.</title>
        <authorList>
            <person name="Ichikawa N."/>
            <person name="Oguchi A."/>
            <person name="Ikeda H."/>
            <person name="Ishikawa J."/>
            <person name="Kitani S."/>
            <person name="Watanabe Y."/>
            <person name="Nakamura S."/>
            <person name="Katano Y."/>
            <person name="Kishi E."/>
            <person name="Sasagawa M."/>
            <person name="Ankai A."/>
            <person name="Fukui S."/>
            <person name="Hashimoto Y."/>
            <person name="Kamata S."/>
            <person name="Otoguro M."/>
            <person name="Tanikawa S."/>
            <person name="Nihira T."/>
            <person name="Horinouchi S."/>
            <person name="Ohnishi Y."/>
            <person name="Hayakawa M."/>
            <person name="Kuzuyama T."/>
            <person name="Arisawa A."/>
            <person name="Nomoto F."/>
            <person name="Miura H."/>
            <person name="Takahashi Y."/>
            <person name="Fujita N."/>
        </authorList>
    </citation>
    <scope>NUCLEOTIDE SEQUENCE [LARGE SCALE GENOMIC DNA]</scope>
    <source>
        <strain evidence="10">ATCC 33774 / DSM 43861 / JCM 3304 / KCC A-0304 / NBRC 14216 / KM-6054</strain>
    </source>
</reference>
<keyword evidence="6" id="KW-0812">Transmembrane</keyword>
<evidence type="ECO:0000256" key="5">
    <source>
        <dbReference type="SAM" id="MobiDB-lite"/>
    </source>
</evidence>
<protein>
    <recommendedName>
        <fullName evidence="8">Gram-positive cocci surface proteins LPxTG domain-containing protein</fullName>
    </recommendedName>
</protein>
<feature type="chain" id="PRO_5003186624" description="Gram-positive cocci surface proteins LPxTG domain-containing protein" evidence="7">
    <location>
        <begin position="18"/>
        <end position="411"/>
    </location>
</feature>
<feature type="compositionally biased region" description="Low complexity" evidence="5">
    <location>
        <begin position="343"/>
        <end position="369"/>
    </location>
</feature>
<feature type="transmembrane region" description="Helical" evidence="6">
    <location>
        <begin position="383"/>
        <end position="403"/>
    </location>
</feature>
<evidence type="ECO:0000256" key="1">
    <source>
        <dbReference type="ARBA" id="ARBA00022512"/>
    </source>
</evidence>
<dbReference type="PROSITE" id="PS50847">
    <property type="entry name" value="GRAM_POS_ANCHORING"/>
    <property type="match status" value="1"/>
</dbReference>
<dbReference type="KEGG" id="ksk:KSE_66340"/>
<feature type="domain" description="Gram-positive cocci surface proteins LPxTG" evidence="8">
    <location>
        <begin position="374"/>
        <end position="411"/>
    </location>
</feature>
<evidence type="ECO:0000256" key="4">
    <source>
        <dbReference type="ARBA" id="ARBA00023088"/>
    </source>
</evidence>
<feature type="compositionally biased region" description="Low complexity" evidence="5">
    <location>
        <begin position="29"/>
        <end position="88"/>
    </location>
</feature>
<keyword evidence="1" id="KW-0134">Cell wall</keyword>
<keyword evidence="6" id="KW-1133">Transmembrane helix</keyword>
<proteinExistence type="predicted"/>
<evidence type="ECO:0000313" key="9">
    <source>
        <dbReference type="EMBL" id="BAJ32393.1"/>
    </source>
</evidence>
<name>E4N2K9_KITSK</name>
<dbReference type="eggNOG" id="ENOG5034BRQ">
    <property type="taxonomic scope" value="Bacteria"/>
</dbReference>
<feature type="compositionally biased region" description="Pro residues" evidence="5">
    <location>
        <begin position="89"/>
        <end position="103"/>
    </location>
</feature>
<dbReference type="InterPro" id="IPR005506">
    <property type="entry name" value="DUF312_ALF"/>
</dbReference>
<evidence type="ECO:0000256" key="2">
    <source>
        <dbReference type="ARBA" id="ARBA00022525"/>
    </source>
</evidence>
<evidence type="ECO:0000259" key="8">
    <source>
        <dbReference type="PROSITE" id="PS50847"/>
    </source>
</evidence>
<dbReference type="Pfam" id="PF03752">
    <property type="entry name" value="ALF"/>
    <property type="match status" value="3"/>
</dbReference>
<dbReference type="NCBIfam" id="TIGR01167">
    <property type="entry name" value="LPXTG_anchor"/>
    <property type="match status" value="1"/>
</dbReference>
<keyword evidence="6" id="KW-0472">Membrane</keyword>
<feature type="region of interest" description="Disordered" evidence="5">
    <location>
        <begin position="312"/>
        <end position="369"/>
    </location>
</feature>
<accession>E4N2K9</accession>
<dbReference type="AlphaFoldDB" id="E4N2K9"/>
<evidence type="ECO:0000256" key="7">
    <source>
        <dbReference type="SAM" id="SignalP"/>
    </source>
</evidence>
<dbReference type="HOGENOM" id="CLU_668647_0_0_11"/>
<feature type="region of interest" description="Disordered" evidence="5">
    <location>
        <begin position="1"/>
        <end position="113"/>
    </location>
</feature>
<dbReference type="Proteomes" id="UP000007076">
    <property type="component" value="Chromosome"/>
</dbReference>
<dbReference type="PATRIC" id="fig|452652.3.peg.6654"/>